<sequence>MRYVSSRGGAPAASFEEALLAGYCADGGLYVPQAMPSITPDWLAALGSASFVDVAAATLRLWIAEAEVPTAELSAIVRAAFGTFHHADIAPVIELRDPTGLVCVVELFHGQTLAFKDFGQGLVCALLEFFARRRNLRVHVLVSTTGDTGPAAIEAVRAHCKQVSVTALFPIGRISALQRRQMTTVRSANVNVLPFEGEGDDLDGPIKALSLDARFQKEHGLCAINSINVGRVVAQTVHHVWAYLRALDHAPAARSHAPELPRVATVVPTGAMGNAAAGLWCMAAGLPLDRLVLATNANDAVVRAVRDALLVRQRMAETVSEAMNSELPYNFERALHLAAQGDGARVRGWMAAVDAGRPLPLEEDALRWLRARLLVGAASNERTLERIRRTWDEHGYAVDPHTAVGLEVAHALRASPDGPLATGGSTLRDSESIAPLVTVCLATAHPCKFEEAVTRALGERWWAEEMMAAEGEDGEQVPPMRMPARARRLASMAEETCPPLRAGEDWTTRLRAVIERTAERAASGAAANPGADES</sequence>
<evidence type="ECO:0000259" key="1">
    <source>
        <dbReference type="Pfam" id="PF14821"/>
    </source>
</evidence>
<proteinExistence type="predicted"/>
<reference evidence="2" key="1">
    <citation type="submission" date="2021-05" db="EMBL/GenBank/DDBJ databases">
        <title>The genome of the haptophyte Pavlova lutheri (Diacronema luteri, Pavlovales) - a model for lipid biosynthesis in eukaryotic algae.</title>
        <authorList>
            <person name="Hulatt C.J."/>
            <person name="Posewitz M.C."/>
        </authorList>
    </citation>
    <scope>NUCLEOTIDE SEQUENCE</scope>
    <source>
        <strain evidence="2">NIVA-4/92</strain>
    </source>
</reference>
<comment type="caution">
    <text evidence="2">The sequence shown here is derived from an EMBL/GenBank/DDBJ whole genome shotgun (WGS) entry which is preliminary data.</text>
</comment>
<feature type="domain" description="Threonine synthase N-terminal" evidence="1">
    <location>
        <begin position="2"/>
        <end position="81"/>
    </location>
</feature>
<dbReference type="Gene3D" id="3.90.1380.10">
    <property type="entry name" value="Threonine synthase, N-terminal domain"/>
    <property type="match status" value="1"/>
</dbReference>
<dbReference type="InterPro" id="IPR037158">
    <property type="entry name" value="Thr_synth_N_sf"/>
</dbReference>
<dbReference type="Pfam" id="PF14821">
    <property type="entry name" value="Thr_synth_N"/>
    <property type="match status" value="1"/>
</dbReference>
<dbReference type="Pfam" id="PF24857">
    <property type="entry name" value="THR4_C"/>
    <property type="match status" value="1"/>
</dbReference>
<organism evidence="2 3">
    <name type="scientific">Diacronema lutheri</name>
    <name type="common">Unicellular marine alga</name>
    <name type="synonym">Monochrysis lutheri</name>
    <dbReference type="NCBI Taxonomy" id="2081491"/>
    <lineage>
        <taxon>Eukaryota</taxon>
        <taxon>Haptista</taxon>
        <taxon>Haptophyta</taxon>
        <taxon>Pavlovophyceae</taxon>
        <taxon>Pavlovales</taxon>
        <taxon>Pavlovaceae</taxon>
        <taxon>Diacronema</taxon>
    </lineage>
</organism>
<evidence type="ECO:0000313" key="2">
    <source>
        <dbReference type="EMBL" id="KAG8471244.1"/>
    </source>
</evidence>
<dbReference type="EMBL" id="JAGTXO010000001">
    <property type="protein sequence ID" value="KAG8471244.1"/>
    <property type="molecule type" value="Genomic_DNA"/>
</dbReference>
<dbReference type="AlphaFoldDB" id="A0A8J5Y6A1"/>
<dbReference type="PANTHER" id="PTHR42690:SF1">
    <property type="entry name" value="THREONINE SYNTHASE-LIKE 2"/>
    <property type="match status" value="1"/>
</dbReference>
<dbReference type="InterPro" id="IPR036052">
    <property type="entry name" value="TrpB-like_PALP_sf"/>
</dbReference>
<dbReference type="PANTHER" id="PTHR42690">
    <property type="entry name" value="THREONINE SYNTHASE FAMILY MEMBER"/>
    <property type="match status" value="1"/>
</dbReference>
<dbReference type="Proteomes" id="UP000751190">
    <property type="component" value="Unassembled WGS sequence"/>
</dbReference>
<dbReference type="InterPro" id="IPR029144">
    <property type="entry name" value="Thr_synth_N"/>
</dbReference>
<dbReference type="InterPro" id="IPR051166">
    <property type="entry name" value="Threonine_Synthase"/>
</dbReference>
<dbReference type="Gene3D" id="3.40.50.1100">
    <property type="match status" value="2"/>
</dbReference>
<name>A0A8J5Y6A1_DIALT</name>
<dbReference type="SUPFAM" id="SSF53686">
    <property type="entry name" value="Tryptophan synthase beta subunit-like PLP-dependent enzymes"/>
    <property type="match status" value="1"/>
</dbReference>
<gene>
    <name evidence="2" type="ORF">KFE25_009665</name>
</gene>
<protein>
    <recommendedName>
        <fullName evidence="1">Threonine synthase N-terminal domain-containing protein</fullName>
    </recommendedName>
</protein>
<dbReference type="GO" id="GO:0009088">
    <property type="term" value="P:threonine biosynthetic process"/>
    <property type="evidence" value="ECO:0007669"/>
    <property type="project" value="TreeGrafter"/>
</dbReference>
<dbReference type="OMA" id="KGYLCEP"/>
<dbReference type="GO" id="GO:0004795">
    <property type="term" value="F:threonine synthase activity"/>
    <property type="evidence" value="ECO:0007669"/>
    <property type="project" value="TreeGrafter"/>
</dbReference>
<evidence type="ECO:0000313" key="3">
    <source>
        <dbReference type="Proteomes" id="UP000751190"/>
    </source>
</evidence>
<keyword evidence="3" id="KW-1185">Reference proteome</keyword>
<dbReference type="OrthoDB" id="5203861at2759"/>
<accession>A0A8J5Y6A1</accession>